<accession>A0A6D2JYB9</accession>
<evidence type="ECO:0000313" key="3">
    <source>
        <dbReference type="EMBL" id="CAA7056754.1"/>
    </source>
</evidence>
<evidence type="ECO:0000313" key="4">
    <source>
        <dbReference type="Proteomes" id="UP000467841"/>
    </source>
</evidence>
<dbReference type="AlphaFoldDB" id="A0A6D2JYB9"/>
<evidence type="ECO:0000313" key="2">
    <source>
        <dbReference type="EMBL" id="CAA7045921.1"/>
    </source>
</evidence>
<dbReference type="EMBL" id="CACVBM020001652">
    <property type="protein sequence ID" value="CAA7056754.1"/>
    <property type="molecule type" value="Genomic_DNA"/>
</dbReference>
<reference evidence="2 4" key="1">
    <citation type="submission" date="2020-01" db="EMBL/GenBank/DDBJ databases">
        <authorList>
            <person name="Mishra B."/>
        </authorList>
    </citation>
    <scope>NUCLEOTIDE SEQUENCE [LARGE SCALE GENOMIC DNA]</scope>
</reference>
<protein>
    <recommendedName>
        <fullName evidence="5">Retrotransposon gag domain-containing protein</fullName>
    </recommendedName>
</protein>
<proteinExistence type="predicted"/>
<sequence>MRHMQRIAAPFFEGGFWPGEADEWRLRLERNFWSIRCPMEYQIVLAVHYLSGDAHLWWPAIEGEESSVDLGKIPSGFQRMYVLRAAFVELASSIEEDQCEQVGAVAVPYAIALAIHPRSQHQQPQQCRGSASDKGGKPVQG</sequence>
<feature type="compositionally biased region" description="Polar residues" evidence="1">
    <location>
        <begin position="120"/>
        <end position="129"/>
    </location>
</feature>
<evidence type="ECO:0000256" key="1">
    <source>
        <dbReference type="SAM" id="MobiDB-lite"/>
    </source>
</evidence>
<gene>
    <name evidence="2" type="ORF">MERR_LOCUS33156</name>
    <name evidence="3" type="ORF">MERR_LOCUS43990</name>
</gene>
<dbReference type="Proteomes" id="UP000467841">
    <property type="component" value="Unassembled WGS sequence"/>
</dbReference>
<organism evidence="2 4">
    <name type="scientific">Microthlaspi erraticum</name>
    <dbReference type="NCBI Taxonomy" id="1685480"/>
    <lineage>
        <taxon>Eukaryota</taxon>
        <taxon>Viridiplantae</taxon>
        <taxon>Streptophyta</taxon>
        <taxon>Embryophyta</taxon>
        <taxon>Tracheophyta</taxon>
        <taxon>Spermatophyta</taxon>
        <taxon>Magnoliopsida</taxon>
        <taxon>eudicotyledons</taxon>
        <taxon>Gunneridae</taxon>
        <taxon>Pentapetalae</taxon>
        <taxon>rosids</taxon>
        <taxon>malvids</taxon>
        <taxon>Brassicales</taxon>
        <taxon>Brassicaceae</taxon>
        <taxon>Coluteocarpeae</taxon>
        <taxon>Microthlaspi</taxon>
    </lineage>
</organism>
<keyword evidence="4" id="KW-1185">Reference proteome</keyword>
<feature type="region of interest" description="Disordered" evidence="1">
    <location>
        <begin position="120"/>
        <end position="141"/>
    </location>
</feature>
<dbReference type="EMBL" id="CACVBM020001332">
    <property type="protein sequence ID" value="CAA7045921.1"/>
    <property type="molecule type" value="Genomic_DNA"/>
</dbReference>
<dbReference type="OrthoDB" id="1936908at2759"/>
<name>A0A6D2JYB9_9BRAS</name>
<evidence type="ECO:0008006" key="5">
    <source>
        <dbReference type="Google" id="ProtNLM"/>
    </source>
</evidence>